<accession>A0A398B117</accession>
<evidence type="ECO:0000313" key="3">
    <source>
        <dbReference type="Proteomes" id="UP000266016"/>
    </source>
</evidence>
<reference evidence="2 3" key="1">
    <citation type="submission" date="2018-08" db="EMBL/GenBank/DDBJ databases">
        <title>Bacillus jemisoniae sp. nov., Bacillus chryseoplanitiae sp. nov., Bacillus resnikiae sp. nov., and Bacillus frankliniae sp. nov., isolated from Viking spacecraft and associated surfaces.</title>
        <authorList>
            <person name="Seuylemezian A."/>
            <person name="Vaishampayan P."/>
        </authorList>
    </citation>
    <scope>NUCLEOTIDE SEQUENCE [LARGE SCALE GENOMIC DNA]</scope>
    <source>
        <strain evidence="2 3">MA001</strain>
    </source>
</reference>
<keyword evidence="3" id="KW-1185">Reference proteome</keyword>
<dbReference type="Proteomes" id="UP000266016">
    <property type="component" value="Unassembled WGS sequence"/>
</dbReference>
<feature type="compositionally biased region" description="Low complexity" evidence="1">
    <location>
        <begin position="277"/>
        <end position="292"/>
    </location>
</feature>
<feature type="region of interest" description="Disordered" evidence="1">
    <location>
        <begin position="277"/>
        <end position="298"/>
    </location>
</feature>
<organism evidence="2 3">
    <name type="scientific">Peribacillus asahii</name>
    <dbReference type="NCBI Taxonomy" id="228899"/>
    <lineage>
        <taxon>Bacteria</taxon>
        <taxon>Bacillati</taxon>
        <taxon>Bacillota</taxon>
        <taxon>Bacilli</taxon>
        <taxon>Bacillales</taxon>
        <taxon>Bacillaceae</taxon>
        <taxon>Peribacillus</taxon>
    </lineage>
</organism>
<comment type="caution">
    <text evidence="2">The sequence shown here is derived from an EMBL/GenBank/DDBJ whole genome shotgun (WGS) entry which is preliminary data.</text>
</comment>
<sequence>MAWLLLLAVVIWFILFLRKKLLFKFGLSPISVEIRSIKGLKKLSDNLEQSLSKGYMENVEVRVRREHKLKENEYQWRLLDLKRYFILTSLLKESPMFSEKVDELWHQMLMFTREYDDFSKKYLGTILHHSPNVNVLPDPNLRGFFDWVYAELFFIRKENIHLYKGFFRHPVHPIVIEEFKKLPENELIDMYFKRDIQYSTTILSLISSMKKTAAQVKDYEKSVIQQKMSKSKREQNYNTMLVPFLSVSYFHYDEFSSYMSVGMSSNSSSSCTSCGSASSCSSSCSSDSSCSSCGGGGD</sequence>
<dbReference type="RefSeq" id="WP_119118534.1">
    <property type="nucleotide sequence ID" value="NZ_QWVS01000045.1"/>
</dbReference>
<protein>
    <submittedName>
        <fullName evidence="2">Uncharacterized protein</fullName>
    </submittedName>
</protein>
<evidence type="ECO:0000313" key="2">
    <source>
        <dbReference type="EMBL" id="RID82598.1"/>
    </source>
</evidence>
<gene>
    <name evidence="2" type="ORF">D1953_17920</name>
</gene>
<evidence type="ECO:0000256" key="1">
    <source>
        <dbReference type="SAM" id="MobiDB-lite"/>
    </source>
</evidence>
<proteinExistence type="predicted"/>
<dbReference type="EMBL" id="QWVS01000045">
    <property type="protein sequence ID" value="RID82598.1"/>
    <property type="molecule type" value="Genomic_DNA"/>
</dbReference>
<name>A0A398B117_9BACI</name>
<dbReference type="AlphaFoldDB" id="A0A398B117"/>